<dbReference type="EMBL" id="DTGT01000092">
    <property type="protein sequence ID" value="HGH60222.1"/>
    <property type="molecule type" value="Genomic_DNA"/>
</dbReference>
<dbReference type="InterPro" id="IPR029063">
    <property type="entry name" value="SAM-dependent_MTases_sf"/>
</dbReference>
<accession>A0A7C4AR01</accession>
<evidence type="ECO:0000313" key="1">
    <source>
        <dbReference type="EMBL" id="HGH60222.1"/>
    </source>
</evidence>
<dbReference type="Gene3D" id="3.40.50.150">
    <property type="entry name" value="Vaccinia Virus protein VP39"/>
    <property type="match status" value="1"/>
</dbReference>
<comment type="caution">
    <text evidence="1">The sequence shown here is derived from an EMBL/GenBank/DDBJ whole genome shotgun (WGS) entry which is preliminary data.</text>
</comment>
<sequence>MSRSKRLQFDEIGYWSEIKLDIVREYAAAYSKILAAQIRPRLEHVYVDAFAGAGVHVSKQTGKFLPGSPLNALQVQPPFCAYHLIDIDGQKAALLRELAAGQPNVHVHEGDCNSILLDTVFPQIRYEEYRRGLCLLDPYGLHLDWKVIQKAGQMRSIELFINFPVADINRNVLWRNPEGVDEADLARMNAFWGDDSWRQVAYQSEPGFFGDIVEKKDNEAVAEGFRQRLKDVAGFKHVPNPIPMRNSKGAIIYYLFFAAQKPVAAHIVRDIFNKYRNRGINRWPTARKSNGPRQPGIR</sequence>
<organism evidence="1">
    <name type="scientific">Desulfomonile tiedjei</name>
    <dbReference type="NCBI Taxonomy" id="2358"/>
    <lineage>
        <taxon>Bacteria</taxon>
        <taxon>Pseudomonadati</taxon>
        <taxon>Thermodesulfobacteriota</taxon>
        <taxon>Desulfomonilia</taxon>
        <taxon>Desulfomonilales</taxon>
        <taxon>Desulfomonilaceae</taxon>
        <taxon>Desulfomonile</taxon>
    </lineage>
</organism>
<dbReference type="AlphaFoldDB" id="A0A7C4AR01"/>
<dbReference type="NCBIfam" id="TIGR04474">
    <property type="entry name" value="tcm_partner"/>
    <property type="match status" value="1"/>
</dbReference>
<dbReference type="SUPFAM" id="SSF53335">
    <property type="entry name" value="S-adenosyl-L-methionine-dependent methyltransferases"/>
    <property type="match status" value="1"/>
</dbReference>
<protein>
    <submittedName>
        <fullName evidence="1">Three-Cys-motif partner protein TcmP</fullName>
    </submittedName>
</protein>
<reference evidence="1" key="1">
    <citation type="journal article" date="2020" name="mSystems">
        <title>Genome- and Community-Level Interaction Insights into Carbon Utilization and Element Cycling Functions of Hydrothermarchaeota in Hydrothermal Sediment.</title>
        <authorList>
            <person name="Zhou Z."/>
            <person name="Liu Y."/>
            <person name="Xu W."/>
            <person name="Pan J."/>
            <person name="Luo Z.H."/>
            <person name="Li M."/>
        </authorList>
    </citation>
    <scope>NUCLEOTIDE SEQUENCE [LARGE SCALE GENOMIC DNA]</scope>
    <source>
        <strain evidence="1">SpSt-769</strain>
    </source>
</reference>
<dbReference type="InterPro" id="IPR031009">
    <property type="entry name" value="Tcm_partner"/>
</dbReference>
<name>A0A7C4AR01_9BACT</name>
<proteinExistence type="predicted"/>
<gene>
    <name evidence="1" type="primary">tcmP</name>
    <name evidence="1" type="ORF">ENV54_02860</name>
</gene>